<organism evidence="5 6">
    <name type="scientific">Gordonia namibiensis NBRC 108229</name>
    <dbReference type="NCBI Taxonomy" id="1208314"/>
    <lineage>
        <taxon>Bacteria</taxon>
        <taxon>Bacillati</taxon>
        <taxon>Actinomycetota</taxon>
        <taxon>Actinomycetes</taxon>
        <taxon>Mycobacteriales</taxon>
        <taxon>Gordoniaceae</taxon>
        <taxon>Gordonia</taxon>
    </lineage>
</organism>
<dbReference type="Pfam" id="PF13556">
    <property type="entry name" value="HTH_30"/>
    <property type="match status" value="1"/>
</dbReference>
<dbReference type="InterPro" id="IPR012914">
    <property type="entry name" value="PucR_dom"/>
</dbReference>
<dbReference type="InterPro" id="IPR051448">
    <property type="entry name" value="CdaR-like_regulators"/>
</dbReference>
<evidence type="ECO:0000259" key="2">
    <source>
        <dbReference type="Pfam" id="PF07905"/>
    </source>
</evidence>
<evidence type="ECO:0000259" key="3">
    <source>
        <dbReference type="Pfam" id="PF13556"/>
    </source>
</evidence>
<dbReference type="PANTHER" id="PTHR33744:SF1">
    <property type="entry name" value="DNA-BINDING TRANSCRIPTIONAL ACTIVATOR ADER"/>
    <property type="match status" value="1"/>
</dbReference>
<name>K6XNS9_9ACTN</name>
<feature type="domain" description="Purine catabolism PurC-like" evidence="2">
    <location>
        <begin position="14"/>
        <end position="125"/>
    </location>
</feature>
<dbReference type="PANTHER" id="PTHR33744">
    <property type="entry name" value="CARBOHYDRATE DIACID REGULATOR"/>
    <property type="match status" value="1"/>
</dbReference>
<dbReference type="RefSeq" id="WP_006866698.1">
    <property type="nucleotide sequence ID" value="NZ_BAHE01000015.1"/>
</dbReference>
<dbReference type="InterPro" id="IPR041522">
    <property type="entry name" value="CdaR_GGDEF"/>
</dbReference>
<dbReference type="Pfam" id="PF17853">
    <property type="entry name" value="GGDEF_2"/>
    <property type="match status" value="1"/>
</dbReference>
<dbReference type="InterPro" id="IPR025736">
    <property type="entry name" value="PucR_C-HTH_dom"/>
</dbReference>
<dbReference type="Pfam" id="PF07905">
    <property type="entry name" value="PucR"/>
    <property type="match status" value="1"/>
</dbReference>
<evidence type="ECO:0000313" key="6">
    <source>
        <dbReference type="Proteomes" id="UP000035058"/>
    </source>
</evidence>
<comment type="similarity">
    <text evidence="1">Belongs to the CdaR family.</text>
</comment>
<evidence type="ECO:0000259" key="4">
    <source>
        <dbReference type="Pfam" id="PF17853"/>
    </source>
</evidence>
<gene>
    <name evidence="5" type="ORF">GONAM_15_02040</name>
</gene>
<keyword evidence="6" id="KW-1185">Reference proteome</keyword>
<feature type="domain" description="PucR C-terminal helix-turn-helix" evidence="3">
    <location>
        <begin position="449"/>
        <end position="507"/>
    </location>
</feature>
<proteinExistence type="inferred from homology"/>
<reference evidence="5 6" key="1">
    <citation type="submission" date="2012-08" db="EMBL/GenBank/DDBJ databases">
        <title>Whole genome shotgun sequence of Gordonia namibiensis NBRC 108229.</title>
        <authorList>
            <person name="Isaki-Nakamura S."/>
            <person name="Hosoyama A."/>
            <person name="Tsuchikane K."/>
            <person name="Katsumata H."/>
            <person name="Baba S."/>
            <person name="Yamazaki S."/>
            <person name="Fujita N."/>
        </authorList>
    </citation>
    <scope>NUCLEOTIDE SEQUENCE [LARGE SCALE GENOMIC DNA]</scope>
    <source>
        <strain evidence="5 6">NBRC 108229</strain>
    </source>
</reference>
<dbReference type="Gene3D" id="1.10.10.2840">
    <property type="entry name" value="PucR C-terminal helix-turn-helix domain"/>
    <property type="match status" value="1"/>
</dbReference>
<evidence type="ECO:0000256" key="1">
    <source>
        <dbReference type="ARBA" id="ARBA00006754"/>
    </source>
</evidence>
<sequence length="517" mass="55233">MALTVRRLARNTDLGLTLVGGHEGADRVIEWAHAIELADPTPWITGGELVMTTGLPIGSSDAQQFEYVSRLAQARAAALAVDTGTTFDAVPEGIRAAGDALGLPILSVPPPTPFIAITRAVIDELTADRVRAVQRVVDQQEKLARAILRGGIPQLISTLGRAVSCSAVLVDSAGRVLSVHGKDAARLLAHARTVAGSAPRGPGRRQQMSSAFTDEHGAYLVQSVSVAQESNGYLAVGSAVALQPEERVLVAHAVALLSIELGKPAKVVDAEQRLRTAVARALIDFGPELDIGLLRYFGFDEDAHVVAVALTDVGPLLPAQREIAGLFARQSVPYLMTPQEKVLFVIVTADHTVEWVTEFVTQLGAQLGRPLRAGLGASAAIIDASDSLRQATAALRLGPAQTPVVDFSDMGTFSMLLSGRSPDELSAMSRILLGPLEDYDATHSSPLDLITALRAWLRHDAHIESAATELGVHRHTMRNRMAKVGQLLRRDLDSAEVRAELWIAVKARELLDILHND</sequence>
<dbReference type="InterPro" id="IPR042070">
    <property type="entry name" value="PucR_C-HTH_sf"/>
</dbReference>
<protein>
    <submittedName>
        <fullName evidence="5">Putative CdaR family transcriptional regulator</fullName>
    </submittedName>
</protein>
<evidence type="ECO:0000313" key="5">
    <source>
        <dbReference type="EMBL" id="GAC00495.1"/>
    </source>
</evidence>
<dbReference type="AlphaFoldDB" id="K6XNS9"/>
<dbReference type="Proteomes" id="UP000035058">
    <property type="component" value="Unassembled WGS sequence"/>
</dbReference>
<accession>K6XNS9</accession>
<dbReference type="EMBL" id="BAHE01000015">
    <property type="protein sequence ID" value="GAC00495.1"/>
    <property type="molecule type" value="Genomic_DNA"/>
</dbReference>
<comment type="caution">
    <text evidence="5">The sequence shown here is derived from an EMBL/GenBank/DDBJ whole genome shotgun (WGS) entry which is preliminary data.</text>
</comment>
<feature type="domain" description="CdaR GGDEF-like" evidence="4">
    <location>
        <begin position="294"/>
        <end position="397"/>
    </location>
</feature>